<organism evidence="8 9">
    <name type="scientific">Leptospira biflexa serovar Patoc (strain Patoc 1 / ATCC 23582 / Paris)</name>
    <dbReference type="NCBI Taxonomy" id="456481"/>
    <lineage>
        <taxon>Bacteria</taxon>
        <taxon>Pseudomonadati</taxon>
        <taxon>Spirochaetota</taxon>
        <taxon>Spirochaetia</taxon>
        <taxon>Leptospirales</taxon>
        <taxon>Leptospiraceae</taxon>
        <taxon>Leptospira</taxon>
    </lineage>
</organism>
<keyword evidence="6 7" id="KW-0472">Membrane</keyword>
<dbReference type="GO" id="GO:0005886">
    <property type="term" value="C:plasma membrane"/>
    <property type="evidence" value="ECO:0007669"/>
    <property type="project" value="UniProtKB-SubCell"/>
</dbReference>
<name>B0SSM0_LEPBP</name>
<evidence type="ECO:0000256" key="4">
    <source>
        <dbReference type="ARBA" id="ARBA00022692"/>
    </source>
</evidence>
<protein>
    <submittedName>
        <fullName evidence="8">Putative poly(Beta-D-mannuronate) O-acetylase (Alginate biosynthesis protein AlgI)</fullName>
    </submittedName>
</protein>
<evidence type="ECO:0000313" key="8">
    <source>
        <dbReference type="EMBL" id="ABZ98110.1"/>
    </source>
</evidence>
<feature type="transmembrane region" description="Helical" evidence="7">
    <location>
        <begin position="73"/>
        <end position="92"/>
    </location>
</feature>
<dbReference type="KEGG" id="lbi:LEPBI_I2008"/>
<dbReference type="InterPro" id="IPR051085">
    <property type="entry name" value="MB_O-acyltransferase"/>
</dbReference>
<evidence type="ECO:0000256" key="6">
    <source>
        <dbReference type="ARBA" id="ARBA00023136"/>
    </source>
</evidence>
<feature type="transmembrane region" description="Helical" evidence="7">
    <location>
        <begin position="40"/>
        <end position="61"/>
    </location>
</feature>
<gene>
    <name evidence="8" type="ordered locus">LEPBI_I2008</name>
</gene>
<sequence length="291" mass="34088">MIFSSPLFLFLFFPLVYLFYSVVSNRYKLLTLLFASIIFYYWGERVYIVVIFFSILINYFFAQLIEVSKRSRGYLILGILANLSLIIYFKYSYFLLSSLNSFIELNLEVKEVHLPLGISFFTFQGISYLVDVYRKDIFADRSFLRFSFYISFFPQLIAGPIVRYTEVFHSLNKLNSSLDDKIEGITTFIWGLAKKVVIANTLGLYADEVLNSPTYEFGSGVAWLAIFSYSFQIYFDFSGYSDMAIGLGLIFGIRFPKNFNHPYSALSFQDFWRRWHISPSLLGFEIIYIFR</sequence>
<evidence type="ECO:0000256" key="3">
    <source>
        <dbReference type="ARBA" id="ARBA00022475"/>
    </source>
</evidence>
<dbReference type="PANTHER" id="PTHR13285">
    <property type="entry name" value="ACYLTRANSFERASE"/>
    <property type="match status" value="1"/>
</dbReference>
<accession>B0SSM0</accession>
<feature type="transmembrane region" description="Helical" evidence="7">
    <location>
        <begin position="142"/>
        <end position="162"/>
    </location>
</feature>
<evidence type="ECO:0000256" key="2">
    <source>
        <dbReference type="ARBA" id="ARBA00010323"/>
    </source>
</evidence>
<proteinExistence type="inferred from homology"/>
<dbReference type="HOGENOM" id="CLU_025255_3_0_12"/>
<keyword evidence="4 7" id="KW-0812">Transmembrane</keyword>
<keyword evidence="3" id="KW-1003">Cell membrane</keyword>
<dbReference type="Pfam" id="PF03062">
    <property type="entry name" value="MBOAT"/>
    <property type="match status" value="1"/>
</dbReference>
<dbReference type="RefSeq" id="WP_012388980.1">
    <property type="nucleotide sequence ID" value="NC_010602.1"/>
</dbReference>
<dbReference type="BioCyc" id="LBIF456481:LEPBI_RS18755-MONOMER"/>
<comment type="subcellular location">
    <subcellularLocation>
        <location evidence="1">Cell membrane</location>
        <topology evidence="1">Multi-pass membrane protein</topology>
    </subcellularLocation>
</comment>
<evidence type="ECO:0000256" key="1">
    <source>
        <dbReference type="ARBA" id="ARBA00004651"/>
    </source>
</evidence>
<evidence type="ECO:0000313" key="9">
    <source>
        <dbReference type="Proteomes" id="UP000001847"/>
    </source>
</evidence>
<dbReference type="PIRSF" id="PIRSF016636">
    <property type="entry name" value="AlgI_DltB"/>
    <property type="match status" value="1"/>
</dbReference>
<reference evidence="8 9" key="1">
    <citation type="journal article" date="2008" name="PLoS ONE">
        <title>Genome sequence of the saprophyte Leptospira biflexa provides insights into the evolution of Leptospira and the pathogenesis of leptospirosis.</title>
        <authorList>
            <person name="Picardeau M."/>
            <person name="Bulach D.M."/>
            <person name="Bouchier C."/>
            <person name="Zuerner R.L."/>
            <person name="Zidane N."/>
            <person name="Wilson P.J."/>
            <person name="Creno S."/>
            <person name="Kuczek E.S."/>
            <person name="Bommezzadri S."/>
            <person name="Davis J.C."/>
            <person name="McGrath A."/>
            <person name="Johnson M.J."/>
            <person name="Boursaux-Eude C."/>
            <person name="Seemann T."/>
            <person name="Rouy Z."/>
            <person name="Coppel R.L."/>
            <person name="Rood J.I."/>
            <person name="Lajus A."/>
            <person name="Davies J.K."/>
            <person name="Medigue C."/>
            <person name="Adler B."/>
        </authorList>
    </citation>
    <scope>NUCLEOTIDE SEQUENCE [LARGE SCALE GENOMIC DNA]</scope>
    <source>
        <strain evidence="9">Patoc 1 / ATCC 23582 / Paris</strain>
    </source>
</reference>
<dbReference type="AlphaFoldDB" id="B0SSM0"/>
<dbReference type="InterPro" id="IPR024194">
    <property type="entry name" value="Ac/AlaTfrase_AlgI/DltB"/>
</dbReference>
<dbReference type="InterPro" id="IPR004299">
    <property type="entry name" value="MBOAT_fam"/>
</dbReference>
<dbReference type="EMBL" id="CP000786">
    <property type="protein sequence ID" value="ABZ98110.1"/>
    <property type="molecule type" value="Genomic_DNA"/>
</dbReference>
<dbReference type="InterPro" id="IPR028362">
    <property type="entry name" value="AlgI"/>
</dbReference>
<dbReference type="PIRSF" id="PIRSF500217">
    <property type="entry name" value="AlgI"/>
    <property type="match status" value="1"/>
</dbReference>
<dbReference type="PANTHER" id="PTHR13285:SF18">
    <property type="entry name" value="PROTEIN-CYSTEINE N-PALMITOYLTRANSFERASE RASP"/>
    <property type="match status" value="1"/>
</dbReference>
<dbReference type="GO" id="GO:0042121">
    <property type="term" value="P:alginic acid biosynthetic process"/>
    <property type="evidence" value="ECO:0007669"/>
    <property type="project" value="InterPro"/>
</dbReference>
<dbReference type="OrthoDB" id="9805788at2"/>
<dbReference type="Proteomes" id="UP000001847">
    <property type="component" value="Chromosome I"/>
</dbReference>
<comment type="similarity">
    <text evidence="2">Belongs to the membrane-bound acyltransferase family.</text>
</comment>
<keyword evidence="9" id="KW-1185">Reference proteome</keyword>
<keyword evidence="5 7" id="KW-1133">Transmembrane helix</keyword>
<feature type="transmembrane region" description="Helical" evidence="7">
    <location>
        <begin position="112"/>
        <end position="130"/>
    </location>
</feature>
<dbReference type="STRING" id="456481.LEPBI_I2008"/>
<evidence type="ECO:0000256" key="5">
    <source>
        <dbReference type="ARBA" id="ARBA00022989"/>
    </source>
</evidence>
<evidence type="ECO:0000256" key="7">
    <source>
        <dbReference type="SAM" id="Phobius"/>
    </source>
</evidence>
<dbReference type="GO" id="GO:0016746">
    <property type="term" value="F:acyltransferase activity"/>
    <property type="evidence" value="ECO:0007669"/>
    <property type="project" value="InterPro"/>
</dbReference>